<dbReference type="EMBL" id="DS022254">
    <property type="protein sequence ID" value="EWG50464.1"/>
    <property type="molecule type" value="Genomic_DNA"/>
</dbReference>
<dbReference type="RefSeq" id="XP_018756655.1">
    <property type="nucleotide sequence ID" value="XM_018905876.1"/>
</dbReference>
<keyword evidence="2" id="KW-1185">Reference proteome</keyword>
<dbReference type="EMBL" id="CM000578">
    <property type="protein sequence ID" value="EWG50464.1"/>
    <property type="molecule type" value="Genomic_DNA"/>
</dbReference>
<dbReference type="Proteomes" id="UP000009096">
    <property type="component" value="Chromosome 1"/>
</dbReference>
<dbReference type="GeneID" id="30073511"/>
<name>W7MRV5_GIBM7</name>
<gene>
    <name evidence="1" type="ORF">FVEG_16635</name>
</gene>
<dbReference type="KEGG" id="fvr:FVEG_16635"/>
<sequence length="142" mass="16336">MRDGKALSVQPPNILHTLITLEDTLTTWTMLWHSFQLLFITHHGEARLLQVRLWQCHLSISSFKPGTPCVPCLRRMIKRLYKTDRHRQSQFVNLETCRAKPSSLLTSKIGLHADEEALRRDQAHMRKEVAVLLVSIDEPSSG</sequence>
<organism evidence="1 2">
    <name type="scientific">Gibberella moniliformis (strain M3125 / FGSC 7600)</name>
    <name type="common">Maize ear and stalk rot fungus</name>
    <name type="synonym">Fusarium verticillioides</name>
    <dbReference type="NCBI Taxonomy" id="334819"/>
    <lineage>
        <taxon>Eukaryota</taxon>
        <taxon>Fungi</taxon>
        <taxon>Dikarya</taxon>
        <taxon>Ascomycota</taxon>
        <taxon>Pezizomycotina</taxon>
        <taxon>Sordariomycetes</taxon>
        <taxon>Hypocreomycetidae</taxon>
        <taxon>Hypocreales</taxon>
        <taxon>Nectriaceae</taxon>
        <taxon>Fusarium</taxon>
        <taxon>Fusarium fujikuroi species complex</taxon>
    </lineage>
</organism>
<proteinExistence type="predicted"/>
<dbReference type="VEuPathDB" id="FungiDB:FVEG_16635"/>
<evidence type="ECO:0000313" key="1">
    <source>
        <dbReference type="EMBL" id="EWG50464.1"/>
    </source>
</evidence>
<dbReference type="AlphaFoldDB" id="W7MRV5"/>
<evidence type="ECO:0000313" key="2">
    <source>
        <dbReference type="Proteomes" id="UP000009096"/>
    </source>
</evidence>
<reference evidence="1 2" key="1">
    <citation type="journal article" date="2010" name="Nature">
        <title>Comparative genomics reveals mobile pathogenicity chromosomes in Fusarium.</title>
        <authorList>
            <person name="Ma L.J."/>
            <person name="van der Does H.C."/>
            <person name="Borkovich K.A."/>
            <person name="Coleman J.J."/>
            <person name="Daboussi M.J."/>
            <person name="Di Pietro A."/>
            <person name="Dufresne M."/>
            <person name="Freitag M."/>
            <person name="Grabherr M."/>
            <person name="Henrissat B."/>
            <person name="Houterman P.M."/>
            <person name="Kang S."/>
            <person name="Shim W.B."/>
            <person name="Woloshuk C."/>
            <person name="Xie X."/>
            <person name="Xu J.R."/>
            <person name="Antoniw J."/>
            <person name="Baker S.E."/>
            <person name="Bluhm B.H."/>
            <person name="Breakspear A."/>
            <person name="Brown D.W."/>
            <person name="Butchko R.A."/>
            <person name="Chapman S."/>
            <person name="Coulson R."/>
            <person name="Coutinho P.M."/>
            <person name="Danchin E.G."/>
            <person name="Diener A."/>
            <person name="Gale L.R."/>
            <person name="Gardiner D.M."/>
            <person name="Goff S."/>
            <person name="Hammond-Kosack K.E."/>
            <person name="Hilburn K."/>
            <person name="Hua-Van A."/>
            <person name="Jonkers W."/>
            <person name="Kazan K."/>
            <person name="Kodira C.D."/>
            <person name="Koehrsen M."/>
            <person name="Kumar L."/>
            <person name="Lee Y.H."/>
            <person name="Li L."/>
            <person name="Manners J.M."/>
            <person name="Miranda-Saavedra D."/>
            <person name="Mukherjee M."/>
            <person name="Park G."/>
            <person name="Park J."/>
            <person name="Park S.Y."/>
            <person name="Proctor R.H."/>
            <person name="Regev A."/>
            <person name="Ruiz-Roldan M.C."/>
            <person name="Sain D."/>
            <person name="Sakthikumar S."/>
            <person name="Sykes S."/>
            <person name="Schwartz D.C."/>
            <person name="Turgeon B.G."/>
            <person name="Wapinski I."/>
            <person name="Yoder O."/>
            <person name="Young S."/>
            <person name="Zeng Q."/>
            <person name="Zhou S."/>
            <person name="Galagan J."/>
            <person name="Cuomo C.A."/>
            <person name="Kistler H.C."/>
            <person name="Rep M."/>
        </authorList>
    </citation>
    <scope>NUCLEOTIDE SEQUENCE [LARGE SCALE GENOMIC DNA]</scope>
    <source>
        <strain evidence="2">M3125 / FGSC 7600</strain>
    </source>
</reference>
<accession>W7MRV5</accession>
<protein>
    <submittedName>
        <fullName evidence="1">Uncharacterized protein</fullName>
    </submittedName>
</protein>